<dbReference type="EMBL" id="LAZR01043747">
    <property type="protein sequence ID" value="KKL06342.1"/>
    <property type="molecule type" value="Genomic_DNA"/>
</dbReference>
<feature type="transmembrane region" description="Helical" evidence="7">
    <location>
        <begin position="115"/>
        <end position="136"/>
    </location>
</feature>
<evidence type="ECO:0000313" key="9">
    <source>
        <dbReference type="EMBL" id="KKL06342.1"/>
    </source>
</evidence>
<reference evidence="9" key="1">
    <citation type="journal article" date="2015" name="Nature">
        <title>Complex archaea that bridge the gap between prokaryotes and eukaryotes.</title>
        <authorList>
            <person name="Spang A."/>
            <person name="Saw J.H."/>
            <person name="Jorgensen S.L."/>
            <person name="Zaremba-Niedzwiedzka K."/>
            <person name="Martijn J."/>
            <person name="Lind A.E."/>
            <person name="van Eijk R."/>
            <person name="Schleper C."/>
            <person name="Guy L."/>
            <person name="Ettema T.J."/>
        </authorList>
    </citation>
    <scope>NUCLEOTIDE SEQUENCE</scope>
</reference>
<sequence>WRTWKVYKQNKFGVIGIVILGVLLFLAFFGSYLTPYDPYEWDLSSRSQSPSSTHPLGTNNKGQDMLAVMFAGLKISLQMGILAGSLTVIIGTILGVSSAYLGGWPDRIIMRISEIVLIIPALPLMLLLSSIQFAVYGKPMDWKIIAFVYVAVFWPVSTRLIRGQVLTLRELTFITSAKASGATDYYIIRKHLLPNVFPLMLAMIIASMRQAILYEAFLSFLGLGDRITWSLGSMLRQAQDQFAFALNYYWLIYPPAIAIALTTLSFAFIAMALDEIVNPRLRKR</sequence>
<feature type="transmembrane region" description="Helical" evidence="7">
    <location>
        <begin position="75"/>
        <end position="103"/>
    </location>
</feature>
<dbReference type="Pfam" id="PF12911">
    <property type="entry name" value="OppC_N"/>
    <property type="match status" value="1"/>
</dbReference>
<dbReference type="CDD" id="cd06261">
    <property type="entry name" value="TM_PBP2"/>
    <property type="match status" value="1"/>
</dbReference>
<feature type="transmembrane region" description="Helical" evidence="7">
    <location>
        <begin position="252"/>
        <end position="273"/>
    </location>
</feature>
<protein>
    <recommendedName>
        <fullName evidence="8">ABC transmembrane type-1 domain-containing protein</fullName>
    </recommendedName>
</protein>
<evidence type="ECO:0000256" key="7">
    <source>
        <dbReference type="SAM" id="Phobius"/>
    </source>
</evidence>
<proteinExistence type="predicted"/>
<keyword evidence="2" id="KW-0813">Transport</keyword>
<evidence type="ECO:0000256" key="3">
    <source>
        <dbReference type="ARBA" id="ARBA00022475"/>
    </source>
</evidence>
<keyword evidence="6 7" id="KW-0472">Membrane</keyword>
<comment type="subcellular location">
    <subcellularLocation>
        <location evidence="1">Cell membrane</location>
        <topology evidence="1">Multi-pass membrane protein</topology>
    </subcellularLocation>
</comment>
<dbReference type="InterPro" id="IPR025966">
    <property type="entry name" value="OppC_N"/>
</dbReference>
<evidence type="ECO:0000256" key="2">
    <source>
        <dbReference type="ARBA" id="ARBA00022448"/>
    </source>
</evidence>
<evidence type="ECO:0000256" key="6">
    <source>
        <dbReference type="ARBA" id="ARBA00023136"/>
    </source>
</evidence>
<dbReference type="Gene3D" id="1.10.3720.10">
    <property type="entry name" value="MetI-like"/>
    <property type="match status" value="1"/>
</dbReference>
<evidence type="ECO:0000259" key="8">
    <source>
        <dbReference type="PROSITE" id="PS50928"/>
    </source>
</evidence>
<evidence type="ECO:0000256" key="5">
    <source>
        <dbReference type="ARBA" id="ARBA00022989"/>
    </source>
</evidence>
<dbReference type="InterPro" id="IPR050366">
    <property type="entry name" value="BP-dependent_transpt_permease"/>
</dbReference>
<feature type="non-terminal residue" evidence="9">
    <location>
        <position position="1"/>
    </location>
</feature>
<dbReference type="GO" id="GO:0055085">
    <property type="term" value="P:transmembrane transport"/>
    <property type="evidence" value="ECO:0007669"/>
    <property type="project" value="InterPro"/>
</dbReference>
<name>A0A0F9AXT8_9ZZZZ</name>
<gene>
    <name evidence="9" type="ORF">LCGC14_2597000</name>
</gene>
<feature type="transmembrane region" description="Helical" evidence="7">
    <location>
        <begin position="12"/>
        <end position="33"/>
    </location>
</feature>
<dbReference type="PANTHER" id="PTHR43386">
    <property type="entry name" value="OLIGOPEPTIDE TRANSPORT SYSTEM PERMEASE PROTEIN APPC"/>
    <property type="match status" value="1"/>
</dbReference>
<dbReference type="AlphaFoldDB" id="A0A0F9AXT8"/>
<keyword evidence="3" id="KW-1003">Cell membrane</keyword>
<organism evidence="9">
    <name type="scientific">marine sediment metagenome</name>
    <dbReference type="NCBI Taxonomy" id="412755"/>
    <lineage>
        <taxon>unclassified sequences</taxon>
        <taxon>metagenomes</taxon>
        <taxon>ecological metagenomes</taxon>
    </lineage>
</organism>
<keyword evidence="4 7" id="KW-0812">Transmembrane</keyword>
<dbReference type="GO" id="GO:0005886">
    <property type="term" value="C:plasma membrane"/>
    <property type="evidence" value="ECO:0007669"/>
    <property type="project" value="UniProtKB-SubCell"/>
</dbReference>
<comment type="caution">
    <text evidence="9">The sequence shown here is derived from an EMBL/GenBank/DDBJ whole genome shotgun (WGS) entry which is preliminary data.</text>
</comment>
<feature type="transmembrane region" description="Helical" evidence="7">
    <location>
        <begin position="192"/>
        <end position="212"/>
    </location>
</feature>
<evidence type="ECO:0000256" key="4">
    <source>
        <dbReference type="ARBA" id="ARBA00022692"/>
    </source>
</evidence>
<feature type="transmembrane region" description="Helical" evidence="7">
    <location>
        <begin position="142"/>
        <end position="161"/>
    </location>
</feature>
<accession>A0A0F9AXT8</accession>
<dbReference type="SUPFAM" id="SSF161098">
    <property type="entry name" value="MetI-like"/>
    <property type="match status" value="1"/>
</dbReference>
<dbReference type="Pfam" id="PF00528">
    <property type="entry name" value="BPD_transp_1"/>
    <property type="match status" value="1"/>
</dbReference>
<dbReference type="InterPro" id="IPR035906">
    <property type="entry name" value="MetI-like_sf"/>
</dbReference>
<feature type="domain" description="ABC transmembrane type-1" evidence="8">
    <location>
        <begin position="73"/>
        <end position="270"/>
    </location>
</feature>
<dbReference type="PANTHER" id="PTHR43386:SF1">
    <property type="entry name" value="D,D-DIPEPTIDE TRANSPORT SYSTEM PERMEASE PROTEIN DDPC-RELATED"/>
    <property type="match status" value="1"/>
</dbReference>
<dbReference type="InterPro" id="IPR000515">
    <property type="entry name" value="MetI-like"/>
</dbReference>
<keyword evidence="5 7" id="KW-1133">Transmembrane helix</keyword>
<evidence type="ECO:0000256" key="1">
    <source>
        <dbReference type="ARBA" id="ARBA00004651"/>
    </source>
</evidence>
<dbReference type="PROSITE" id="PS50928">
    <property type="entry name" value="ABC_TM1"/>
    <property type="match status" value="1"/>
</dbReference>